<accession>A0AC58S6W5</accession>
<reference evidence="2" key="2">
    <citation type="submission" date="2025-08" db="UniProtKB">
        <authorList>
            <consortium name="RefSeq"/>
        </authorList>
    </citation>
    <scope>IDENTIFICATION</scope>
    <source>
        <tissue evidence="2">Leaf</tissue>
    </source>
</reference>
<name>A0AC58S6W5_TOBAC</name>
<sequence>MGGDKTEKTTIMVLKVDLQCSCCYKKVKKVLCKFPQIRDQVYDEKANTVTITVVCCDPERFRDKLCCKGCGVIKSIEIKEPPKPKAPEKPKQPEPEKPKQPEKPTVVIIEKPKEPEKPKQPEKPTVVIIEKPKEPEKQKVPEKPKPKEPEKTKEGPKPNPVAPPSQPPPPPPRGYCCGQCYEGHIGGPCYQWYGRPVPPAPPGYCCGQCSEGHIGGPCYEWYGRPVPCYDNYGPGPYVYGRGFYVSRCDQYLSEENATGCSIM</sequence>
<keyword evidence="1" id="KW-1185">Reference proteome</keyword>
<proteinExistence type="predicted"/>
<dbReference type="RefSeq" id="XP_075080699.1">
    <property type="nucleotide sequence ID" value="XM_075224598.1"/>
</dbReference>
<dbReference type="Proteomes" id="UP000790787">
    <property type="component" value="Chromosome 11"/>
</dbReference>
<reference evidence="1" key="1">
    <citation type="journal article" date="2014" name="Nat. Commun.">
        <title>The tobacco genome sequence and its comparison with those of tomato and potato.</title>
        <authorList>
            <person name="Sierro N."/>
            <person name="Battey J.N."/>
            <person name="Ouadi S."/>
            <person name="Bakaher N."/>
            <person name="Bovet L."/>
            <person name="Willig A."/>
            <person name="Goepfert S."/>
            <person name="Peitsch M.C."/>
            <person name="Ivanov N.V."/>
        </authorList>
    </citation>
    <scope>NUCLEOTIDE SEQUENCE [LARGE SCALE GENOMIC DNA]</scope>
</reference>
<gene>
    <name evidence="2" type="primary">LOC107812850</name>
</gene>
<protein>
    <submittedName>
        <fullName evidence="2">Uncharacterized protein LOC107812850</fullName>
    </submittedName>
</protein>
<evidence type="ECO:0000313" key="1">
    <source>
        <dbReference type="Proteomes" id="UP000790787"/>
    </source>
</evidence>
<organism evidence="1 2">
    <name type="scientific">Nicotiana tabacum</name>
    <name type="common">Common tobacco</name>
    <dbReference type="NCBI Taxonomy" id="4097"/>
    <lineage>
        <taxon>Eukaryota</taxon>
        <taxon>Viridiplantae</taxon>
        <taxon>Streptophyta</taxon>
        <taxon>Embryophyta</taxon>
        <taxon>Tracheophyta</taxon>
        <taxon>Spermatophyta</taxon>
        <taxon>Magnoliopsida</taxon>
        <taxon>eudicotyledons</taxon>
        <taxon>Gunneridae</taxon>
        <taxon>Pentapetalae</taxon>
        <taxon>asterids</taxon>
        <taxon>lamiids</taxon>
        <taxon>Solanales</taxon>
        <taxon>Solanaceae</taxon>
        <taxon>Nicotianoideae</taxon>
        <taxon>Nicotianeae</taxon>
        <taxon>Nicotiana</taxon>
    </lineage>
</organism>
<evidence type="ECO:0000313" key="2">
    <source>
        <dbReference type="RefSeq" id="XP_075080699.1"/>
    </source>
</evidence>